<dbReference type="InterPro" id="IPR001304">
    <property type="entry name" value="C-type_lectin-like"/>
</dbReference>
<evidence type="ECO:0000313" key="3">
    <source>
        <dbReference type="EMBL" id="ODM88805.1"/>
    </source>
</evidence>
<keyword evidence="4" id="KW-1185">Reference proteome</keyword>
<dbReference type="PROSITE" id="PS50041">
    <property type="entry name" value="C_TYPE_LECTIN_2"/>
    <property type="match status" value="1"/>
</dbReference>
<gene>
    <name evidence="3" type="ORF">Ocin01_17878</name>
</gene>
<keyword evidence="1" id="KW-0732">Signal</keyword>
<feature type="signal peptide" evidence="1">
    <location>
        <begin position="1"/>
        <end position="19"/>
    </location>
</feature>
<dbReference type="Proteomes" id="UP000094527">
    <property type="component" value="Unassembled WGS sequence"/>
</dbReference>
<feature type="chain" id="PRO_5008903571" evidence="1">
    <location>
        <begin position="20"/>
        <end position="171"/>
    </location>
</feature>
<dbReference type="AlphaFoldDB" id="A0A1D2M756"/>
<evidence type="ECO:0000256" key="1">
    <source>
        <dbReference type="SAM" id="SignalP"/>
    </source>
</evidence>
<feature type="domain" description="C-type lectin" evidence="2">
    <location>
        <begin position="47"/>
        <end position="168"/>
    </location>
</feature>
<accession>A0A1D2M756</accession>
<comment type="caution">
    <text evidence="3">The sequence shown here is derived from an EMBL/GenBank/DDBJ whole genome shotgun (WGS) entry which is preliminary data.</text>
</comment>
<dbReference type="EMBL" id="LJIJ01003170">
    <property type="protein sequence ID" value="ODM88805.1"/>
    <property type="molecule type" value="Genomic_DNA"/>
</dbReference>
<dbReference type="Pfam" id="PF00059">
    <property type="entry name" value="Lectin_C"/>
    <property type="match status" value="1"/>
</dbReference>
<sequence length="171" mass="19362">MRGVLYSICILQIVIFTTQLENETQKGEIDDMLTYSFHYLGRVTTPEGEKMFIADDEERTWKDSQEYCDSRGTGFKMATLKTQSEVAFFKAVHSATNFFGAHWIGALLAQPPNSMSWYDKTDDTIGNLNGIVWENLAVESVCGAYFSDQTTPKFQTIDCSTVHKVICQQIL</sequence>
<evidence type="ECO:0000313" key="4">
    <source>
        <dbReference type="Proteomes" id="UP000094527"/>
    </source>
</evidence>
<dbReference type="InterPro" id="IPR016186">
    <property type="entry name" value="C-type_lectin-like/link_sf"/>
</dbReference>
<evidence type="ECO:0000259" key="2">
    <source>
        <dbReference type="PROSITE" id="PS50041"/>
    </source>
</evidence>
<proteinExistence type="predicted"/>
<organism evidence="3 4">
    <name type="scientific">Orchesella cincta</name>
    <name type="common">Springtail</name>
    <name type="synonym">Podura cincta</name>
    <dbReference type="NCBI Taxonomy" id="48709"/>
    <lineage>
        <taxon>Eukaryota</taxon>
        <taxon>Metazoa</taxon>
        <taxon>Ecdysozoa</taxon>
        <taxon>Arthropoda</taxon>
        <taxon>Hexapoda</taxon>
        <taxon>Collembola</taxon>
        <taxon>Entomobryomorpha</taxon>
        <taxon>Entomobryoidea</taxon>
        <taxon>Orchesellidae</taxon>
        <taxon>Orchesellinae</taxon>
        <taxon>Orchesella</taxon>
    </lineage>
</organism>
<dbReference type="InterPro" id="IPR016187">
    <property type="entry name" value="CTDL_fold"/>
</dbReference>
<reference evidence="3 4" key="1">
    <citation type="journal article" date="2016" name="Genome Biol. Evol.">
        <title>Gene Family Evolution Reflects Adaptation to Soil Environmental Stressors in the Genome of the Collembolan Orchesella cincta.</title>
        <authorList>
            <person name="Faddeeva-Vakhrusheva A."/>
            <person name="Derks M.F."/>
            <person name="Anvar S.Y."/>
            <person name="Agamennone V."/>
            <person name="Suring W."/>
            <person name="Smit S."/>
            <person name="van Straalen N.M."/>
            <person name="Roelofs D."/>
        </authorList>
    </citation>
    <scope>NUCLEOTIDE SEQUENCE [LARGE SCALE GENOMIC DNA]</scope>
    <source>
        <tissue evidence="3">Mixed pool</tissue>
    </source>
</reference>
<protein>
    <submittedName>
        <fullName evidence="3">Snaclec 6</fullName>
    </submittedName>
</protein>
<dbReference type="SUPFAM" id="SSF56436">
    <property type="entry name" value="C-type lectin-like"/>
    <property type="match status" value="1"/>
</dbReference>
<name>A0A1D2M756_ORCCI</name>
<dbReference type="Gene3D" id="3.10.100.10">
    <property type="entry name" value="Mannose-Binding Protein A, subunit A"/>
    <property type="match status" value="1"/>
</dbReference>